<feature type="compositionally biased region" description="Basic and acidic residues" evidence="5">
    <location>
        <begin position="620"/>
        <end position="634"/>
    </location>
</feature>
<dbReference type="InterPro" id="IPR036388">
    <property type="entry name" value="WH-like_DNA-bd_sf"/>
</dbReference>
<evidence type="ECO:0000256" key="5">
    <source>
        <dbReference type="SAM" id="MobiDB-lite"/>
    </source>
</evidence>
<evidence type="ECO:0000313" key="9">
    <source>
        <dbReference type="Proteomes" id="UP001205311"/>
    </source>
</evidence>
<dbReference type="InterPro" id="IPR051677">
    <property type="entry name" value="AfsR-DnrI-RedD_regulator"/>
</dbReference>
<keyword evidence="9" id="KW-1185">Reference proteome</keyword>
<dbReference type="InterPro" id="IPR049945">
    <property type="entry name" value="AAA_22"/>
</dbReference>
<feature type="region of interest" description="Disordered" evidence="5">
    <location>
        <begin position="608"/>
        <end position="634"/>
    </location>
</feature>
<feature type="domain" description="OmpR/PhoB-type" evidence="6">
    <location>
        <begin position="16"/>
        <end position="94"/>
    </location>
</feature>
<dbReference type="SUPFAM" id="SSF52540">
    <property type="entry name" value="P-loop containing nucleoside triphosphate hydrolases"/>
    <property type="match status" value="1"/>
</dbReference>
<dbReference type="InterPro" id="IPR016032">
    <property type="entry name" value="Sig_transdc_resp-reg_C-effctor"/>
</dbReference>
<evidence type="ECO:0000256" key="1">
    <source>
        <dbReference type="ARBA" id="ARBA00005820"/>
    </source>
</evidence>
<evidence type="ECO:0000259" key="7">
    <source>
        <dbReference type="SMART" id="SM01043"/>
    </source>
</evidence>
<proteinExistence type="inferred from homology"/>
<dbReference type="InterPro" id="IPR001867">
    <property type="entry name" value="OmpR/PhoB-type_DNA-bd"/>
</dbReference>
<keyword evidence="2" id="KW-0805">Transcription regulation</keyword>
<evidence type="ECO:0000256" key="3">
    <source>
        <dbReference type="ARBA" id="ARBA00023125"/>
    </source>
</evidence>
<dbReference type="PANTHER" id="PTHR35807:SF1">
    <property type="entry name" value="TRANSCRIPTIONAL REGULATOR REDD"/>
    <property type="match status" value="1"/>
</dbReference>
<dbReference type="Gene3D" id="3.40.50.300">
    <property type="entry name" value="P-loop containing nucleotide triphosphate hydrolases"/>
    <property type="match status" value="1"/>
</dbReference>
<accession>A0ABT1I3D9</accession>
<name>A0ABT1I3D9_STRSD</name>
<dbReference type="Pfam" id="PF03704">
    <property type="entry name" value="BTAD"/>
    <property type="match status" value="1"/>
</dbReference>
<dbReference type="PANTHER" id="PTHR35807">
    <property type="entry name" value="TRANSCRIPTIONAL REGULATOR REDD-RELATED"/>
    <property type="match status" value="1"/>
</dbReference>
<keyword evidence="3 8" id="KW-0238">DNA-binding</keyword>
<dbReference type="InterPro" id="IPR027417">
    <property type="entry name" value="P-loop_NTPase"/>
</dbReference>
<keyword evidence="4" id="KW-0804">Transcription</keyword>
<feature type="domain" description="Bacterial transcriptional activator" evidence="7">
    <location>
        <begin position="101"/>
        <end position="246"/>
    </location>
</feature>
<dbReference type="CDD" id="cd15831">
    <property type="entry name" value="BTAD"/>
    <property type="match status" value="1"/>
</dbReference>
<protein>
    <submittedName>
        <fullName evidence="8">DNA-binding transcriptional activator of the SARP family</fullName>
    </submittedName>
</protein>
<dbReference type="EMBL" id="JAMTCP010000063">
    <property type="protein sequence ID" value="MCP2262306.1"/>
    <property type="molecule type" value="Genomic_DNA"/>
</dbReference>
<evidence type="ECO:0000256" key="2">
    <source>
        <dbReference type="ARBA" id="ARBA00023015"/>
    </source>
</evidence>
<dbReference type="SUPFAM" id="SSF48452">
    <property type="entry name" value="TPR-like"/>
    <property type="match status" value="1"/>
</dbReference>
<dbReference type="GO" id="GO:0003677">
    <property type="term" value="F:DNA binding"/>
    <property type="evidence" value="ECO:0007669"/>
    <property type="project" value="UniProtKB-KW"/>
</dbReference>
<dbReference type="Gene3D" id="1.25.40.10">
    <property type="entry name" value="Tetratricopeptide repeat domain"/>
    <property type="match status" value="1"/>
</dbReference>
<organism evidence="8 9">
    <name type="scientific">Streptoalloteichus tenebrarius (strain ATCC 17920 / DSM 40477 / JCM 4838 / CBS 697.72 / NBRC 16177 / NCIMB 11028 / NRRL B-12390 / A12253. 1 / ISP 5477)</name>
    <name type="common">Streptomyces tenebrarius</name>
    <dbReference type="NCBI Taxonomy" id="1933"/>
    <lineage>
        <taxon>Bacteria</taxon>
        <taxon>Bacillati</taxon>
        <taxon>Actinomycetota</taxon>
        <taxon>Actinomycetes</taxon>
        <taxon>Pseudonocardiales</taxon>
        <taxon>Pseudonocardiaceae</taxon>
        <taxon>Streptoalloteichus</taxon>
    </lineage>
</organism>
<evidence type="ECO:0000259" key="6">
    <source>
        <dbReference type="SMART" id="SM00862"/>
    </source>
</evidence>
<comment type="similarity">
    <text evidence="1">Belongs to the AfsR/DnrI/RedD regulatory family.</text>
</comment>
<dbReference type="Gene3D" id="1.10.10.10">
    <property type="entry name" value="Winged helix-like DNA-binding domain superfamily/Winged helix DNA-binding domain"/>
    <property type="match status" value="1"/>
</dbReference>
<dbReference type="InterPro" id="IPR005158">
    <property type="entry name" value="BTAD"/>
</dbReference>
<gene>
    <name evidence="8" type="ORF">LX15_006042</name>
</gene>
<dbReference type="SMART" id="SM00862">
    <property type="entry name" value="Trans_reg_C"/>
    <property type="match status" value="1"/>
</dbReference>
<reference evidence="8 9" key="1">
    <citation type="submission" date="2022-06" db="EMBL/GenBank/DDBJ databases">
        <title>Genomic Encyclopedia of Archaeal and Bacterial Type Strains, Phase II (KMG-II): from individual species to whole genera.</title>
        <authorList>
            <person name="Goeker M."/>
        </authorList>
    </citation>
    <scope>NUCLEOTIDE SEQUENCE [LARGE SCALE GENOMIC DNA]</scope>
    <source>
        <strain evidence="8 9">DSM 40477</strain>
    </source>
</reference>
<dbReference type="Proteomes" id="UP001205311">
    <property type="component" value="Unassembled WGS sequence"/>
</dbReference>
<dbReference type="Pfam" id="PF13401">
    <property type="entry name" value="AAA_22"/>
    <property type="match status" value="1"/>
</dbReference>
<dbReference type="SMART" id="SM01043">
    <property type="entry name" value="BTAD"/>
    <property type="match status" value="1"/>
</dbReference>
<dbReference type="InterPro" id="IPR011990">
    <property type="entry name" value="TPR-like_helical_dom_sf"/>
</dbReference>
<comment type="caution">
    <text evidence="8">The sequence shown here is derived from an EMBL/GenBank/DDBJ whole genome shotgun (WGS) entry which is preliminary data.</text>
</comment>
<evidence type="ECO:0000313" key="8">
    <source>
        <dbReference type="EMBL" id="MCP2262306.1"/>
    </source>
</evidence>
<dbReference type="PRINTS" id="PR00364">
    <property type="entry name" value="DISEASERSIST"/>
</dbReference>
<sequence>MEFRVLGPLEVVDDSEEPCRPGRHKQRVLLAMLLLRANTPVKPETMVDWLWGEQPPTSARANLQTYVSGLRQLLHSESMPGHARLSWRHGAYRLLVAQGELDSHTFESLADQGRRALAEGRADSAHRLLAHALAHWRGEVLEDVVLPEQGRVAATRLHELRLAAQEADIEARLALGQHVAVIPELQVLVRRHPLREGLWGGLMRALYGAGRQAEALETYHQLRGLVADELGVEPCQSLRRLHHQILTGDPALLPRPVVAVGPALPRPHQLPAGITDFTGRVEQLGELDGLGFGHQTGTPPSMPILAITGMAGVGKTALALRWAHQAAARYPDGQLYVDLNGRDGQAATHPAEALRGFLRALGVPSRGLPRQVEDLAALFRSSIAGQRVLVMLDDAADTHQLRPLLPGAAGCLVVITSRNRLSGLVSQHGARRLLLSPFLPCESLALMTRLLGEDRVGAEWEAAATLARLCGHVPLAVRAAATRLADHPGRGLASMVAQLHRDGLDALEVERDGRTGVGAALAASYGRLRPHARRLLRALATLARPDFGLSTAAEVADITLAAARDLLDQLMALNLVHQRRTGRFVLNNLVRLFVRTCAQHEDVSVPVPAARSSGPFSRTSRWDSTPERLVESVR</sequence>
<dbReference type="SUPFAM" id="SSF46894">
    <property type="entry name" value="C-terminal effector domain of the bipartite response regulators"/>
    <property type="match status" value="1"/>
</dbReference>
<evidence type="ECO:0000256" key="4">
    <source>
        <dbReference type="ARBA" id="ARBA00023163"/>
    </source>
</evidence>